<proteinExistence type="predicted"/>
<keyword evidence="4" id="KW-0597">Phosphoprotein</keyword>
<name>A0A7X6DS55_9BACT</name>
<evidence type="ECO:0000256" key="4">
    <source>
        <dbReference type="PROSITE-ProRule" id="PRU00169"/>
    </source>
</evidence>
<evidence type="ECO:0000256" key="1">
    <source>
        <dbReference type="ARBA" id="ARBA00022679"/>
    </source>
</evidence>
<keyword evidence="3" id="KW-0902">Two-component regulatory system</keyword>
<dbReference type="RefSeq" id="WP_168061863.1">
    <property type="nucleotide sequence ID" value="NZ_VTOW01000003.1"/>
</dbReference>
<dbReference type="SMART" id="SM00387">
    <property type="entry name" value="HATPase_c"/>
    <property type="match status" value="1"/>
</dbReference>
<dbReference type="InterPro" id="IPR005467">
    <property type="entry name" value="His_kinase_dom"/>
</dbReference>
<evidence type="ECO:0000256" key="5">
    <source>
        <dbReference type="SAM" id="Coils"/>
    </source>
</evidence>
<organism evidence="8 9">
    <name type="scientific">Candidatus Manganitrophus noduliformans</name>
    <dbReference type="NCBI Taxonomy" id="2606439"/>
    <lineage>
        <taxon>Bacteria</taxon>
        <taxon>Pseudomonadati</taxon>
        <taxon>Nitrospirota</taxon>
        <taxon>Nitrospiria</taxon>
        <taxon>Candidatus Troglogloeales</taxon>
        <taxon>Candidatus Manganitrophaceae</taxon>
        <taxon>Candidatus Manganitrophus</taxon>
    </lineage>
</organism>
<dbReference type="GO" id="GO:0016020">
    <property type="term" value="C:membrane"/>
    <property type="evidence" value="ECO:0007669"/>
    <property type="project" value="InterPro"/>
</dbReference>
<dbReference type="InterPro" id="IPR050482">
    <property type="entry name" value="Sensor_HK_TwoCompSys"/>
</dbReference>
<evidence type="ECO:0000259" key="7">
    <source>
        <dbReference type="PROSITE" id="PS50110"/>
    </source>
</evidence>
<evidence type="ECO:0000259" key="6">
    <source>
        <dbReference type="PROSITE" id="PS50109"/>
    </source>
</evidence>
<dbReference type="CDD" id="cd00156">
    <property type="entry name" value="REC"/>
    <property type="match status" value="1"/>
</dbReference>
<dbReference type="InterPro" id="IPR001789">
    <property type="entry name" value="Sig_transdc_resp-reg_receiver"/>
</dbReference>
<dbReference type="GO" id="GO:0046983">
    <property type="term" value="F:protein dimerization activity"/>
    <property type="evidence" value="ECO:0007669"/>
    <property type="project" value="InterPro"/>
</dbReference>
<feature type="domain" description="Response regulatory" evidence="7">
    <location>
        <begin position="6"/>
        <end position="122"/>
    </location>
</feature>
<comment type="caution">
    <text evidence="8">The sequence shown here is derived from an EMBL/GenBank/DDBJ whole genome shotgun (WGS) entry which is preliminary data.</text>
</comment>
<feature type="modified residue" description="4-aspartylphosphate" evidence="4">
    <location>
        <position position="57"/>
    </location>
</feature>
<dbReference type="SMART" id="SM00448">
    <property type="entry name" value="REC"/>
    <property type="match status" value="1"/>
</dbReference>
<dbReference type="InterPro" id="IPR036890">
    <property type="entry name" value="HATPase_C_sf"/>
</dbReference>
<evidence type="ECO:0000313" key="8">
    <source>
        <dbReference type="EMBL" id="NKE72330.1"/>
    </source>
</evidence>
<dbReference type="EMBL" id="VTOW01000003">
    <property type="protein sequence ID" value="NKE72330.1"/>
    <property type="molecule type" value="Genomic_DNA"/>
</dbReference>
<keyword evidence="1" id="KW-0808">Transferase</keyword>
<gene>
    <name evidence="8" type="ORF">MNODULE_16390</name>
</gene>
<dbReference type="CDD" id="cd16917">
    <property type="entry name" value="HATPase_UhpB-NarQ-NarX-like"/>
    <property type="match status" value="1"/>
</dbReference>
<dbReference type="SUPFAM" id="SSF55874">
    <property type="entry name" value="ATPase domain of HSP90 chaperone/DNA topoisomerase II/histidine kinase"/>
    <property type="match status" value="1"/>
</dbReference>
<feature type="domain" description="Histidine kinase" evidence="6">
    <location>
        <begin position="276"/>
        <end position="363"/>
    </location>
</feature>
<evidence type="ECO:0000256" key="3">
    <source>
        <dbReference type="ARBA" id="ARBA00023012"/>
    </source>
</evidence>
<dbReference type="AlphaFoldDB" id="A0A7X6DS55"/>
<dbReference type="SUPFAM" id="SSF52172">
    <property type="entry name" value="CheY-like"/>
    <property type="match status" value="1"/>
</dbReference>
<dbReference type="Gene3D" id="1.20.5.1930">
    <property type="match status" value="1"/>
</dbReference>
<dbReference type="PROSITE" id="PS50109">
    <property type="entry name" value="HIS_KIN"/>
    <property type="match status" value="1"/>
</dbReference>
<dbReference type="Pfam" id="PF02518">
    <property type="entry name" value="HATPase_c"/>
    <property type="match status" value="1"/>
</dbReference>
<dbReference type="InterPro" id="IPR003594">
    <property type="entry name" value="HATPase_dom"/>
</dbReference>
<dbReference type="PANTHER" id="PTHR24421">
    <property type="entry name" value="NITRATE/NITRITE SENSOR PROTEIN NARX-RELATED"/>
    <property type="match status" value="1"/>
</dbReference>
<dbReference type="GO" id="GO:0000155">
    <property type="term" value="F:phosphorelay sensor kinase activity"/>
    <property type="evidence" value="ECO:0007669"/>
    <property type="project" value="InterPro"/>
</dbReference>
<dbReference type="PROSITE" id="PS50110">
    <property type="entry name" value="RESPONSE_REGULATORY"/>
    <property type="match status" value="1"/>
</dbReference>
<accession>A0A7X6DS55</accession>
<dbReference type="PANTHER" id="PTHR24421:SF59">
    <property type="entry name" value="OXYGEN SENSOR HISTIDINE KINASE NREB"/>
    <property type="match status" value="1"/>
</dbReference>
<reference evidence="8 9" key="1">
    <citation type="journal article" date="2020" name="Nature">
        <title>Bacterial chemolithoautotrophy via manganese oxidation.</title>
        <authorList>
            <person name="Yu H."/>
            <person name="Leadbetter J.R."/>
        </authorList>
    </citation>
    <scope>NUCLEOTIDE SEQUENCE [LARGE SCALE GENOMIC DNA]</scope>
    <source>
        <strain evidence="8 9">Mn-1</strain>
    </source>
</reference>
<keyword evidence="2" id="KW-0418">Kinase</keyword>
<keyword evidence="5" id="KW-0175">Coiled coil</keyword>
<protein>
    <submittedName>
        <fullName evidence="8">Response regulator</fullName>
    </submittedName>
</protein>
<dbReference type="Gene3D" id="3.40.50.2300">
    <property type="match status" value="1"/>
</dbReference>
<dbReference type="Proteomes" id="UP000534783">
    <property type="component" value="Unassembled WGS sequence"/>
</dbReference>
<sequence length="374" mass="42479">MEKSLRVLIVEDSEDDTALVLETLKERDFHPVYKRVETPEELIDALRQSPWDVVVSDYTMPRFNALAAMRLIKEAGLDIPFIIVTGSIGEEIAVRAMKAGAHDYMMKDNLSRLSPAIEREMQEAVRRRQHRQADDELKNSRQQLRDLAARLNSIREKERAWISREIHDELGQLFTSIKYELSLLRKRIVKQEGHSEAKTDIEERLKSTSDMVDTAIKTVQKIATELRPGILDDLGLMAAIEWQASEFQQRTGIACRLHTDLQIVQLDREQATAVFRIFQEVLTNIVRHAGATRVEIRIKEKAGRLYVDIKDNGRGITTEERSNPKSLGLLGMRERVLLLNGEIRISGAPKKGTHVHLKIPLKGGPPFASPEAGD</sequence>
<keyword evidence="9" id="KW-1185">Reference proteome</keyword>
<dbReference type="Pfam" id="PF00072">
    <property type="entry name" value="Response_reg"/>
    <property type="match status" value="1"/>
</dbReference>
<evidence type="ECO:0000256" key="2">
    <source>
        <dbReference type="ARBA" id="ARBA00022777"/>
    </source>
</evidence>
<dbReference type="Pfam" id="PF07730">
    <property type="entry name" value="HisKA_3"/>
    <property type="match status" value="1"/>
</dbReference>
<dbReference type="InterPro" id="IPR011006">
    <property type="entry name" value="CheY-like_superfamily"/>
</dbReference>
<dbReference type="InterPro" id="IPR011712">
    <property type="entry name" value="Sig_transdc_His_kin_sub3_dim/P"/>
</dbReference>
<dbReference type="Gene3D" id="3.30.565.10">
    <property type="entry name" value="Histidine kinase-like ATPase, C-terminal domain"/>
    <property type="match status" value="1"/>
</dbReference>
<feature type="coiled-coil region" evidence="5">
    <location>
        <begin position="130"/>
        <end position="157"/>
    </location>
</feature>
<evidence type="ECO:0000313" key="9">
    <source>
        <dbReference type="Proteomes" id="UP000534783"/>
    </source>
</evidence>